<evidence type="ECO:0000313" key="2">
    <source>
        <dbReference type="EMBL" id="KAA8567589.1"/>
    </source>
</evidence>
<dbReference type="SUPFAM" id="SSF48452">
    <property type="entry name" value="TPR-like"/>
    <property type="match status" value="1"/>
</dbReference>
<dbReference type="Gene3D" id="1.25.40.10">
    <property type="entry name" value="Tetratricopeptide repeat domain"/>
    <property type="match status" value="1"/>
</dbReference>
<gene>
    <name evidence="2" type="ORF">EYC84_008064</name>
</gene>
<evidence type="ECO:0000256" key="1">
    <source>
        <dbReference type="PROSITE-ProRule" id="PRU00339"/>
    </source>
</evidence>
<reference evidence="2 3" key="1">
    <citation type="submission" date="2019-06" db="EMBL/GenBank/DDBJ databases">
        <title>Genome Sequence of the Brown Rot Fungal Pathogen Monilinia fructicola.</title>
        <authorList>
            <person name="De Miccolis Angelini R.M."/>
            <person name="Landi L."/>
            <person name="Abate D."/>
            <person name="Pollastro S."/>
            <person name="Romanazzi G."/>
            <person name="Faretra F."/>
        </authorList>
    </citation>
    <scope>NUCLEOTIDE SEQUENCE [LARGE SCALE GENOMIC DNA]</scope>
    <source>
        <strain evidence="2 3">Mfrc123</strain>
    </source>
</reference>
<name>A0A5M9JHZ4_MONFR</name>
<keyword evidence="3" id="KW-1185">Reference proteome</keyword>
<proteinExistence type="predicted"/>
<dbReference type="InterPro" id="IPR019734">
    <property type="entry name" value="TPR_rpt"/>
</dbReference>
<dbReference type="AlphaFoldDB" id="A0A5M9JHZ4"/>
<comment type="caution">
    <text evidence="2">The sequence shown here is derived from an EMBL/GenBank/DDBJ whole genome shotgun (WGS) entry which is preliminary data.</text>
</comment>
<feature type="repeat" description="TPR" evidence="1">
    <location>
        <begin position="12"/>
        <end position="45"/>
    </location>
</feature>
<dbReference type="InterPro" id="IPR011990">
    <property type="entry name" value="TPR-like_helical_dom_sf"/>
</dbReference>
<dbReference type="VEuPathDB" id="FungiDB:MFRU_010g02780"/>
<sequence>MSSISSPDVEQANILREEGNELYKSGNLLKAIKKYQESAKLVPESYAPLGNLSAAYFEVGKYSQCITRAERALELLGESKNDGNKVLVEKFRQRINKARANSQEASQLGQLQTRLRILDSLPRYRPSLMTSEEYFTIGHDQPTSLFDLTINKHDPIGSSVSFLFGGIGDARHLLRTIIEELSGLETDSEDAENILTTLFFVFIAVIIPRIAFDHLHRTIDKALSALQSGENPLKWMYLHKEDLHFCSAVDEVTRQLHKREMELPPFARQGPVPTSCKSENKLYKATAILIPPKRVLQKYDPQMLVLLQDHIAKPKTNAAKFKRHLQEHWNFNTTLVDVEWYDSLLDKSEFDIGTDAFSALESLGPEFETLPTKAKNPERLFDYFAPFFIDFAQSIKYLKGRLQLYRDDEDSSVSSETSISTIIRRKDFPALYDRIHLSNVPDYMGGHLSTFLYASPLLKPLASSSIESNCLRNSGTWDNLESFLAEYQLITDTKMLQQLTSVTVLSRGTPPWPMASYANYGISGSLLQSFEKLLPRKAFMKWFNALFFRLAIPYNLDLYNFGSIIYSPLTLSIVFRLIVHLRMIGYPSHWLSEALFNILENKVHTTARPPRRSPNPVIEVKREHPAKHLCTNPFAPEMGTLTRIFEALLPFSLPSLPMIPQTFEINNYKFSMNNVVHDRNNSVFSTHLALVFWDHYLLLQCGDFVEDNFFANLRGLLDPSWGDEHCDAYKGTKVETLREKGLVIWTTIGYDVIESVASVLDV</sequence>
<dbReference type="SMART" id="SM00028">
    <property type="entry name" value="TPR"/>
    <property type="match status" value="2"/>
</dbReference>
<organism evidence="2 3">
    <name type="scientific">Monilinia fructicola</name>
    <name type="common">Brown rot fungus</name>
    <name type="synonym">Ciboria fructicola</name>
    <dbReference type="NCBI Taxonomy" id="38448"/>
    <lineage>
        <taxon>Eukaryota</taxon>
        <taxon>Fungi</taxon>
        <taxon>Dikarya</taxon>
        <taxon>Ascomycota</taxon>
        <taxon>Pezizomycotina</taxon>
        <taxon>Leotiomycetes</taxon>
        <taxon>Helotiales</taxon>
        <taxon>Sclerotiniaceae</taxon>
        <taxon>Monilinia</taxon>
    </lineage>
</organism>
<accession>A0A5M9JHZ4</accession>
<dbReference type="EMBL" id="VICG01000010">
    <property type="protein sequence ID" value="KAA8567589.1"/>
    <property type="molecule type" value="Genomic_DNA"/>
</dbReference>
<evidence type="ECO:0000313" key="3">
    <source>
        <dbReference type="Proteomes" id="UP000322873"/>
    </source>
</evidence>
<dbReference type="Proteomes" id="UP000322873">
    <property type="component" value="Unassembled WGS sequence"/>
</dbReference>
<dbReference type="PROSITE" id="PS50005">
    <property type="entry name" value="TPR"/>
    <property type="match status" value="1"/>
</dbReference>
<keyword evidence="1" id="KW-0802">TPR repeat</keyword>
<protein>
    <submittedName>
        <fullName evidence="2">Uncharacterized protein</fullName>
    </submittedName>
</protein>